<dbReference type="EMBL" id="VSSQ01086367">
    <property type="protein sequence ID" value="MPN33724.1"/>
    <property type="molecule type" value="Genomic_DNA"/>
</dbReference>
<evidence type="ECO:0000313" key="1">
    <source>
        <dbReference type="EMBL" id="MPN33724.1"/>
    </source>
</evidence>
<comment type="caution">
    <text evidence="1">The sequence shown here is derived from an EMBL/GenBank/DDBJ whole genome shotgun (WGS) entry which is preliminary data.</text>
</comment>
<accession>A0A645HCA7</accession>
<reference evidence="1" key="1">
    <citation type="submission" date="2019-08" db="EMBL/GenBank/DDBJ databases">
        <authorList>
            <person name="Kucharzyk K."/>
            <person name="Murdoch R.W."/>
            <person name="Higgins S."/>
            <person name="Loffler F."/>
        </authorList>
    </citation>
    <scope>NUCLEOTIDE SEQUENCE</scope>
</reference>
<name>A0A645HCA7_9ZZZZ</name>
<proteinExistence type="predicted"/>
<organism evidence="1">
    <name type="scientific">bioreactor metagenome</name>
    <dbReference type="NCBI Taxonomy" id="1076179"/>
    <lineage>
        <taxon>unclassified sequences</taxon>
        <taxon>metagenomes</taxon>
        <taxon>ecological metagenomes</taxon>
    </lineage>
</organism>
<sequence length="126" mass="14146">MTSRRQCFRLIHCFNAVSKVSAGGKPLRIVYTVDPSARIDFYFHNLRLAVRFDACCNHKTRCGIVAGTAGYRADDYRSRRRTVFLYRPADYISGNRVQGIGYADTVSGICPSYLGSVRRIRSRGGA</sequence>
<dbReference type="AlphaFoldDB" id="A0A645HCA7"/>
<gene>
    <name evidence="1" type="ORF">SDC9_181215</name>
</gene>
<protein>
    <submittedName>
        <fullName evidence="1">Uncharacterized protein</fullName>
    </submittedName>
</protein>